<feature type="domain" description="Cep192-like" evidence="3">
    <location>
        <begin position="838"/>
        <end position="945"/>
    </location>
</feature>
<feature type="domain" description="Cep192/Spd-2-like" evidence="2">
    <location>
        <begin position="711"/>
        <end position="812"/>
    </location>
</feature>
<evidence type="ECO:0000259" key="2">
    <source>
        <dbReference type="Pfam" id="PF22073"/>
    </source>
</evidence>
<evidence type="ECO:0000313" key="5">
    <source>
        <dbReference type="EnsemblMetazoa" id="AALFPA23_009565.P13185"/>
    </source>
</evidence>
<dbReference type="InterPro" id="IPR054092">
    <property type="entry name" value="Cep192-like_D6"/>
</dbReference>
<dbReference type="InterPro" id="IPR054091">
    <property type="entry name" value="Cep192-like_D5"/>
</dbReference>
<name>A0ABM1YIW1_AEDAL</name>
<keyword evidence="6" id="KW-1185">Reference proteome</keyword>
<sequence length="1145" mass="127499">MDSRASDVLKKQRYLAAQTLQRADDMRERSPLNGKTTTKNSRLLLSPPTQDWDDTRSENGSMLLQPRQYRAVNITELEEDKTIHLQATPQKVSFEPKEIAARSTMEKFSSEQSRRKLAMEQMAPDIHAILNESIAPEVRELSGMYSGRMSTDSAADLLRRDDRPDVSLPRTADMSRISAMRESITSNASKGGAGGDFWDLPASGAAGAAAPFASSWMQKELTQLEDISFHPAESQQSRLLADELAWEQENAIMPQINAQKPTTKGQSPMERLKIPRNLKNHVDFSCFSGYLAQEEAEPMQATRIEDSSYCSVGEYFNKMSDDLKGMISESSPPRRTPLPLVDVSNIEATDESSGKTPVKPRAHADSLSDATDKENSLSVSKIMKAIGAIHLEDSPSDFINKIQHLRKGKSGRPSMPSTPKPKSPAAAAVHKTASLKTDLASVVQTPSFVRDLQQAKQRPPKCGNLSDTASFTESLLESSAFVPIDPRVITSSPKEVSAPSSVAKSDRSDASTAKKPFLNTYRVSTATKLSPNQLELPPIPMIREAPKCQKQILTDGPPVKPNRKRRSSSATRQELLDAEEKRLEVARAHQKRSRSPANGAELKAVASHLTVYNETPKSTIPSQRAVAQQPKQQANRSFLSPEPRNRDIYVNDRSPFTSPKSVGSTDMGEIDRAAYSEPSKSPRRYNMLGSARSASQCSVTGSEFSHKDGVLPLKSTHSELSWPSTKLRKSEKKSIQIKNMSNKKLIIKSSITGPGFQLCGTEQVLTLHSQECRTVTIDFCPTVIGPAVGLLSFLPPHDNYVHRSVSLFGYGGEASIRAEGIQKGPTGPYLELGQARNLGRPLEKSFTLYNKGSLPAFARIGIDMKKVDQTFLASAVIVQPQKVIIPPNTYVHINVSFKPRRQEIAKILQKHVDVLSITNLHIIWGDEPTRHRLRRIISLIKRNELQEENLSPLASVCEFIPNEREFDELDCFTENLFQTVHELFLTFREYELVLTIDRALDETMIDFTLTEDSSALFKTMYISDGGSPRLPEDISPAALQSAKRQSGESWSVRPTSLEFSHTERTKQFVIKSNFYTMQFFDLNSNFRPLFKFSPGEGQIRPGQEVIVNVDFLMGPQPQQPVFIVVYIENEKITIPVHIRNRVQQN</sequence>
<reference evidence="5" key="2">
    <citation type="submission" date="2025-05" db="UniProtKB">
        <authorList>
            <consortium name="EnsemblMetazoa"/>
        </authorList>
    </citation>
    <scope>IDENTIFICATION</scope>
    <source>
        <strain evidence="5">Foshan</strain>
    </source>
</reference>
<dbReference type="InterPro" id="IPR054090">
    <property type="entry name" value="Cep192_Spd-2-like_dom"/>
</dbReference>
<dbReference type="Pfam" id="PF22073">
    <property type="entry name" value="Cep192_D4"/>
    <property type="match status" value="1"/>
</dbReference>
<evidence type="ECO:0000256" key="1">
    <source>
        <dbReference type="SAM" id="MobiDB-lite"/>
    </source>
</evidence>
<feature type="region of interest" description="Disordered" evidence="1">
    <location>
        <begin position="19"/>
        <end position="59"/>
    </location>
</feature>
<dbReference type="GeneID" id="109398058"/>
<feature type="region of interest" description="Disordered" evidence="1">
    <location>
        <begin position="324"/>
        <end position="374"/>
    </location>
</feature>
<feature type="compositionally biased region" description="Polar residues" evidence="1">
    <location>
        <begin position="492"/>
        <end position="503"/>
    </location>
</feature>
<dbReference type="Proteomes" id="UP000069940">
    <property type="component" value="Unassembled WGS sequence"/>
</dbReference>
<feature type="region of interest" description="Disordered" evidence="1">
    <location>
        <begin position="618"/>
        <end position="684"/>
    </location>
</feature>
<feature type="compositionally biased region" description="Polar residues" evidence="1">
    <location>
        <begin position="618"/>
        <end position="638"/>
    </location>
</feature>
<evidence type="ECO:0000313" key="6">
    <source>
        <dbReference type="Proteomes" id="UP000069940"/>
    </source>
</evidence>
<feature type="region of interest" description="Disordered" evidence="1">
    <location>
        <begin position="492"/>
        <end position="511"/>
    </location>
</feature>
<dbReference type="RefSeq" id="XP_019525965.3">
    <property type="nucleotide sequence ID" value="XM_019670420.3"/>
</dbReference>
<feature type="compositionally biased region" description="Polar residues" evidence="1">
    <location>
        <begin position="654"/>
        <end position="664"/>
    </location>
</feature>
<feature type="compositionally biased region" description="Basic and acidic residues" evidence="1">
    <location>
        <begin position="362"/>
        <end position="374"/>
    </location>
</feature>
<evidence type="ECO:0008006" key="7">
    <source>
        <dbReference type="Google" id="ProtNLM"/>
    </source>
</evidence>
<feature type="domain" description="Cep192-like" evidence="4">
    <location>
        <begin position="1048"/>
        <end position="1139"/>
    </location>
</feature>
<dbReference type="Pfam" id="PF22074">
    <property type="entry name" value="Cep192_D5"/>
    <property type="match status" value="1"/>
</dbReference>
<dbReference type="InterPro" id="IPR013783">
    <property type="entry name" value="Ig-like_fold"/>
</dbReference>
<dbReference type="Pfam" id="PF22076">
    <property type="entry name" value="Cep192_D6"/>
    <property type="match status" value="1"/>
</dbReference>
<evidence type="ECO:0000259" key="4">
    <source>
        <dbReference type="Pfam" id="PF22076"/>
    </source>
</evidence>
<feature type="region of interest" description="Disordered" evidence="1">
    <location>
        <begin position="406"/>
        <end position="428"/>
    </location>
</feature>
<dbReference type="Gene3D" id="2.60.40.10">
    <property type="entry name" value="Immunoglobulins"/>
    <property type="match status" value="2"/>
</dbReference>
<reference evidence="6" key="1">
    <citation type="journal article" date="2015" name="Proc. Natl. Acad. Sci. U.S.A.">
        <title>Genome sequence of the Asian Tiger mosquito, Aedes albopictus, reveals insights into its biology, genetics, and evolution.</title>
        <authorList>
            <person name="Chen X.G."/>
            <person name="Jiang X."/>
            <person name="Gu J."/>
            <person name="Xu M."/>
            <person name="Wu Y."/>
            <person name="Deng Y."/>
            <person name="Zhang C."/>
            <person name="Bonizzoni M."/>
            <person name="Dermauw W."/>
            <person name="Vontas J."/>
            <person name="Armbruster P."/>
            <person name="Huang X."/>
            <person name="Yang Y."/>
            <person name="Zhang H."/>
            <person name="He W."/>
            <person name="Peng H."/>
            <person name="Liu Y."/>
            <person name="Wu K."/>
            <person name="Chen J."/>
            <person name="Lirakis M."/>
            <person name="Topalis P."/>
            <person name="Van Leeuwen T."/>
            <person name="Hall A.B."/>
            <person name="Jiang X."/>
            <person name="Thorpe C."/>
            <person name="Mueller R.L."/>
            <person name="Sun C."/>
            <person name="Waterhouse R.M."/>
            <person name="Yan G."/>
            <person name="Tu Z.J."/>
            <person name="Fang X."/>
            <person name="James A.A."/>
        </authorList>
    </citation>
    <scope>NUCLEOTIDE SEQUENCE [LARGE SCALE GENOMIC DNA]</scope>
    <source>
        <strain evidence="6">Foshan</strain>
    </source>
</reference>
<evidence type="ECO:0000259" key="3">
    <source>
        <dbReference type="Pfam" id="PF22074"/>
    </source>
</evidence>
<protein>
    <recommendedName>
        <fullName evidence="7">MSP domain-containing protein</fullName>
    </recommendedName>
</protein>
<feature type="compositionally biased region" description="Polar residues" evidence="1">
    <location>
        <begin position="33"/>
        <end position="49"/>
    </location>
</feature>
<proteinExistence type="predicted"/>
<accession>A0ABM1YIW1</accession>
<organism evidence="5 6">
    <name type="scientific">Aedes albopictus</name>
    <name type="common">Asian tiger mosquito</name>
    <name type="synonym">Stegomyia albopicta</name>
    <dbReference type="NCBI Taxonomy" id="7160"/>
    <lineage>
        <taxon>Eukaryota</taxon>
        <taxon>Metazoa</taxon>
        <taxon>Ecdysozoa</taxon>
        <taxon>Arthropoda</taxon>
        <taxon>Hexapoda</taxon>
        <taxon>Insecta</taxon>
        <taxon>Pterygota</taxon>
        <taxon>Neoptera</taxon>
        <taxon>Endopterygota</taxon>
        <taxon>Diptera</taxon>
        <taxon>Nematocera</taxon>
        <taxon>Culicoidea</taxon>
        <taxon>Culicidae</taxon>
        <taxon>Culicinae</taxon>
        <taxon>Aedini</taxon>
        <taxon>Aedes</taxon>
        <taxon>Stegomyia</taxon>
    </lineage>
</organism>
<dbReference type="EnsemblMetazoa" id="AALFPA23_009565.R13185">
    <property type="protein sequence ID" value="AALFPA23_009565.P13185"/>
    <property type="gene ID" value="AALFPA23_009565"/>
</dbReference>
<feature type="region of interest" description="Disordered" evidence="1">
    <location>
        <begin position="550"/>
        <end position="577"/>
    </location>
</feature>